<name>A0A4P6XNP6_9ASCO</name>
<evidence type="ECO:0000313" key="2">
    <source>
        <dbReference type="Proteomes" id="UP000292447"/>
    </source>
</evidence>
<evidence type="ECO:0008006" key="3">
    <source>
        <dbReference type="Google" id="ProtNLM"/>
    </source>
</evidence>
<dbReference type="Gene3D" id="3.30.710.10">
    <property type="entry name" value="Potassium Channel Kv1.1, Chain A"/>
    <property type="match status" value="2"/>
</dbReference>
<dbReference type="STRING" id="2163413.A0A4P6XNP6"/>
<dbReference type="EMBL" id="CP034459">
    <property type="protein sequence ID" value="QBM89077.1"/>
    <property type="molecule type" value="Genomic_DNA"/>
</dbReference>
<gene>
    <name evidence="1" type="ORF">METSCH_D01380</name>
</gene>
<sequence length="424" mass="48852">MSMEFSEQVDPKIPEFLPHDMVYSIQVGYKLFQISGASLLSDAPSYFTTFFDQPENSGKTLFIDRSPVVFEKVYMHLQGYHISVDTDYDFVYLWHDAYYFCLPRLQRLLNDEALPATVGNKLFRIPRSFLYGPGNHPNYFLIGMEGLSTKSTVLNSKVALIRPPPQRPTLTVNRSPQLFADLLELFWGNHEVVRDDEHRDNLIKECRYYRFLQLEQKIIKHRIIRNPFTQTEEIIINLNNLSSTGVINLSTGLTDEQPITYVRPYLRREPKRILIFQIDSNADFDAKLIIPKTGDFSFLVLTNKLAAKMSLVFEQLAKDFSSSGDKKKIIIPCILADAAVSVNGIELKKNWLREFFGPAEESAEDEQQSKRHKSDPNVEGEVVDFKLTQSLWRITNRADKSILRAVSIKAVSDQFNFNKTVEFL</sequence>
<dbReference type="SUPFAM" id="SSF54695">
    <property type="entry name" value="POZ domain"/>
    <property type="match status" value="2"/>
</dbReference>
<protein>
    <recommendedName>
        <fullName evidence="3">Potassium channel tetramerisation-type BTB domain-containing protein</fullName>
    </recommendedName>
</protein>
<dbReference type="Proteomes" id="UP000292447">
    <property type="component" value="Chromosome IV"/>
</dbReference>
<dbReference type="AlphaFoldDB" id="A0A4P6XNP6"/>
<reference evidence="2" key="1">
    <citation type="submission" date="2019-03" db="EMBL/GenBank/DDBJ databases">
        <title>Snf2 controls pulcherriminic acid biosynthesis and connects pigmentation and antifungal activity of the yeast Metschnikowia pulcherrima.</title>
        <authorList>
            <person name="Gore-Lloyd D."/>
            <person name="Sumann I."/>
            <person name="Brachmann A.O."/>
            <person name="Schneeberger K."/>
            <person name="Ortiz-Merino R.A."/>
            <person name="Moreno-Beltran M."/>
            <person name="Schlaefli M."/>
            <person name="Kirner P."/>
            <person name="Santos Kron A."/>
            <person name="Wolfe K.H."/>
            <person name="Piel J."/>
            <person name="Ahrens C.H."/>
            <person name="Henk D."/>
            <person name="Freimoser F.M."/>
        </authorList>
    </citation>
    <scope>NUCLEOTIDE SEQUENCE [LARGE SCALE GENOMIC DNA]</scope>
    <source>
        <strain evidence="2">APC 1.2</strain>
    </source>
</reference>
<organism evidence="1 2">
    <name type="scientific">Metschnikowia aff. pulcherrima</name>
    <dbReference type="NCBI Taxonomy" id="2163413"/>
    <lineage>
        <taxon>Eukaryota</taxon>
        <taxon>Fungi</taxon>
        <taxon>Dikarya</taxon>
        <taxon>Ascomycota</taxon>
        <taxon>Saccharomycotina</taxon>
        <taxon>Pichiomycetes</taxon>
        <taxon>Metschnikowiaceae</taxon>
        <taxon>Metschnikowia</taxon>
    </lineage>
</organism>
<keyword evidence="2" id="KW-1185">Reference proteome</keyword>
<dbReference type="InterPro" id="IPR011333">
    <property type="entry name" value="SKP1/BTB/POZ_sf"/>
</dbReference>
<proteinExistence type="predicted"/>
<dbReference type="PANTHER" id="PTHR31758">
    <property type="entry name" value="BTB/POZ DOMAIN-CONTAINING PROTEIN YLR108C"/>
    <property type="match status" value="1"/>
</dbReference>
<evidence type="ECO:0000313" key="1">
    <source>
        <dbReference type="EMBL" id="QBM89077.1"/>
    </source>
</evidence>
<accession>A0A4P6XNP6</accession>
<dbReference type="PANTHER" id="PTHR31758:SF2">
    <property type="entry name" value="BTB_POZ DOMAIN-CONTAINING PROTEIN YLR108C"/>
    <property type="match status" value="1"/>
</dbReference>